<dbReference type="AlphaFoldDB" id="A0A183PIN4"/>
<dbReference type="Proteomes" id="UP000269396">
    <property type="component" value="Unassembled WGS sequence"/>
</dbReference>
<evidence type="ECO:0000313" key="2">
    <source>
        <dbReference type="Proteomes" id="UP000269396"/>
    </source>
</evidence>
<accession>A0A183PIN4</accession>
<name>A0A183PIN4_9TREM</name>
<gene>
    <name evidence="1" type="ORF">SMTD_LOCUS14220</name>
</gene>
<evidence type="ECO:0000313" key="1">
    <source>
        <dbReference type="EMBL" id="VDP65242.1"/>
    </source>
</evidence>
<protein>
    <submittedName>
        <fullName evidence="1">Uncharacterized protein</fullName>
    </submittedName>
</protein>
<proteinExistence type="predicted"/>
<sequence length="67" mass="7494">MEAFTSMDGTIPLIQQTTNINYRTKVDLDATLINDKDGTASRNLEEFCDIHNDTDEDARIQNCSAAK</sequence>
<organism evidence="1 2">
    <name type="scientific">Schistosoma mattheei</name>
    <dbReference type="NCBI Taxonomy" id="31246"/>
    <lineage>
        <taxon>Eukaryota</taxon>
        <taxon>Metazoa</taxon>
        <taxon>Spiralia</taxon>
        <taxon>Lophotrochozoa</taxon>
        <taxon>Platyhelminthes</taxon>
        <taxon>Trematoda</taxon>
        <taxon>Digenea</taxon>
        <taxon>Strigeidida</taxon>
        <taxon>Schistosomatoidea</taxon>
        <taxon>Schistosomatidae</taxon>
        <taxon>Schistosoma</taxon>
    </lineage>
</organism>
<dbReference type="EMBL" id="UZAL01034394">
    <property type="protein sequence ID" value="VDP65242.1"/>
    <property type="molecule type" value="Genomic_DNA"/>
</dbReference>
<reference evidence="1 2" key="1">
    <citation type="submission" date="2018-11" db="EMBL/GenBank/DDBJ databases">
        <authorList>
            <consortium name="Pathogen Informatics"/>
        </authorList>
    </citation>
    <scope>NUCLEOTIDE SEQUENCE [LARGE SCALE GENOMIC DNA]</scope>
    <source>
        <strain>Denwood</strain>
        <strain evidence="2">Zambia</strain>
    </source>
</reference>
<keyword evidence="2" id="KW-1185">Reference proteome</keyword>